<feature type="transmembrane region" description="Helical" evidence="1">
    <location>
        <begin position="76"/>
        <end position="97"/>
    </location>
</feature>
<feature type="transmembrane region" description="Helical" evidence="1">
    <location>
        <begin position="26"/>
        <end position="44"/>
    </location>
</feature>
<dbReference type="AlphaFoldDB" id="A0A9D1MCJ6"/>
<accession>A0A9D1MCJ6</accession>
<reference evidence="2" key="2">
    <citation type="journal article" date="2021" name="PeerJ">
        <title>Extensive microbial diversity within the chicken gut microbiome revealed by metagenomics and culture.</title>
        <authorList>
            <person name="Gilroy R."/>
            <person name="Ravi A."/>
            <person name="Getino M."/>
            <person name="Pursley I."/>
            <person name="Horton D.L."/>
            <person name="Alikhan N.F."/>
            <person name="Baker D."/>
            <person name="Gharbi K."/>
            <person name="Hall N."/>
            <person name="Watson M."/>
            <person name="Adriaenssens E.M."/>
            <person name="Foster-Nyarko E."/>
            <person name="Jarju S."/>
            <person name="Secka A."/>
            <person name="Antonio M."/>
            <person name="Oren A."/>
            <person name="Chaudhuri R.R."/>
            <person name="La Ragione R."/>
            <person name="Hildebrand F."/>
            <person name="Pallen M.J."/>
        </authorList>
    </citation>
    <scope>NUCLEOTIDE SEQUENCE</scope>
    <source>
        <strain evidence="2">USAMLcec3-3695</strain>
    </source>
</reference>
<feature type="transmembrane region" description="Helical" evidence="1">
    <location>
        <begin position="50"/>
        <end position="69"/>
    </location>
</feature>
<evidence type="ECO:0000313" key="2">
    <source>
        <dbReference type="EMBL" id="HIU57865.1"/>
    </source>
</evidence>
<feature type="transmembrane region" description="Helical" evidence="1">
    <location>
        <begin position="187"/>
        <end position="207"/>
    </location>
</feature>
<keyword evidence="1" id="KW-0472">Membrane</keyword>
<evidence type="ECO:0000313" key="3">
    <source>
        <dbReference type="Proteomes" id="UP000824109"/>
    </source>
</evidence>
<dbReference type="EMBL" id="DVNB01000087">
    <property type="protein sequence ID" value="HIU57865.1"/>
    <property type="molecule type" value="Genomic_DNA"/>
</dbReference>
<gene>
    <name evidence="2" type="ORF">IAA61_08690</name>
</gene>
<dbReference type="Pfam" id="PF06912">
    <property type="entry name" value="DUF1275"/>
    <property type="match status" value="1"/>
</dbReference>
<evidence type="ECO:0000256" key="1">
    <source>
        <dbReference type="SAM" id="Phobius"/>
    </source>
</evidence>
<protein>
    <submittedName>
        <fullName evidence="2">DUF1275 domain-containing protein</fullName>
    </submittedName>
</protein>
<dbReference type="PANTHER" id="PTHR37314">
    <property type="entry name" value="SLR0142 PROTEIN"/>
    <property type="match status" value="1"/>
</dbReference>
<dbReference type="InterPro" id="IPR010699">
    <property type="entry name" value="DUF1275"/>
</dbReference>
<organism evidence="2 3">
    <name type="scientific">Candidatus Ornithomonoglobus merdipullorum</name>
    <dbReference type="NCBI Taxonomy" id="2840895"/>
    <lineage>
        <taxon>Bacteria</taxon>
        <taxon>Bacillati</taxon>
        <taxon>Bacillota</taxon>
        <taxon>Clostridia</taxon>
        <taxon>Candidatus Ornithomonoglobus</taxon>
    </lineage>
</organism>
<keyword evidence="1" id="KW-1133">Transmembrane helix</keyword>
<name>A0A9D1MCJ6_9FIRM</name>
<feature type="transmembrane region" description="Helical" evidence="1">
    <location>
        <begin position="103"/>
        <end position="123"/>
    </location>
</feature>
<feature type="transmembrane region" description="Helical" evidence="1">
    <location>
        <begin position="219"/>
        <end position="237"/>
    </location>
</feature>
<dbReference type="Proteomes" id="UP000824109">
    <property type="component" value="Unassembled WGS sequence"/>
</dbReference>
<sequence>MAEQVRFIKKTYSRARRKVYPAHEQFRICMALAFIGGFLEAYTYLLKGNIFANAQTGNFALMAITFAYYREPLRALYYLIPMSAYVLGIFLTVRMPARFTGRISWYTLFIIIQFSVFVIVGFLPESVPNAVTTVSVSFLCAMQYNTFKACRGVTMSTVFCTNNLRQFAIAAVQNLGEDKNALVRRGVLYLANILFFVAGAASCSALIRALDGSGLGAQHSIWLCCAILVPVGLRMHFYNEKSETEDSL</sequence>
<dbReference type="PANTHER" id="PTHR37314:SF4">
    <property type="entry name" value="UPF0700 TRANSMEMBRANE PROTEIN YOAK"/>
    <property type="match status" value="1"/>
</dbReference>
<proteinExistence type="predicted"/>
<reference evidence="2" key="1">
    <citation type="submission" date="2020-10" db="EMBL/GenBank/DDBJ databases">
        <authorList>
            <person name="Gilroy R."/>
        </authorList>
    </citation>
    <scope>NUCLEOTIDE SEQUENCE</scope>
    <source>
        <strain evidence="2">USAMLcec3-3695</strain>
    </source>
</reference>
<comment type="caution">
    <text evidence="2">The sequence shown here is derived from an EMBL/GenBank/DDBJ whole genome shotgun (WGS) entry which is preliminary data.</text>
</comment>
<keyword evidence="1" id="KW-0812">Transmembrane</keyword>